<evidence type="ECO:0000259" key="7">
    <source>
        <dbReference type="Pfam" id="PF01435"/>
    </source>
</evidence>
<dbReference type="EC" id="3.4.24.-" evidence="8"/>
<dbReference type="Proteomes" id="UP000069205">
    <property type="component" value="Chromosome"/>
</dbReference>
<evidence type="ECO:0000256" key="4">
    <source>
        <dbReference type="ARBA" id="ARBA00022833"/>
    </source>
</evidence>
<dbReference type="InterPro" id="IPR051156">
    <property type="entry name" value="Mito/Outer_Membr_Metalloprot"/>
</dbReference>
<dbReference type="GO" id="GO:0046872">
    <property type="term" value="F:metal ion binding"/>
    <property type="evidence" value="ECO:0007669"/>
    <property type="project" value="UniProtKB-KW"/>
</dbReference>
<evidence type="ECO:0000256" key="1">
    <source>
        <dbReference type="ARBA" id="ARBA00022670"/>
    </source>
</evidence>
<organism evidence="8 9">
    <name type="scientific">Nitrospira moscoviensis</name>
    <dbReference type="NCBI Taxonomy" id="42253"/>
    <lineage>
        <taxon>Bacteria</taxon>
        <taxon>Pseudomonadati</taxon>
        <taxon>Nitrospirota</taxon>
        <taxon>Nitrospiria</taxon>
        <taxon>Nitrospirales</taxon>
        <taxon>Nitrospiraceae</taxon>
        <taxon>Nitrospira</taxon>
    </lineage>
</organism>
<dbReference type="CDD" id="cd07331">
    <property type="entry name" value="M48C_Oma1_like"/>
    <property type="match status" value="1"/>
</dbReference>
<keyword evidence="5 6" id="KW-0482">Metalloprotease</keyword>
<dbReference type="AlphaFoldDB" id="A0A0K2GAG0"/>
<dbReference type="RefSeq" id="WP_053378910.1">
    <property type="nucleotide sequence ID" value="NZ_CP011801.1"/>
</dbReference>
<dbReference type="GO" id="GO:0051603">
    <property type="term" value="P:proteolysis involved in protein catabolic process"/>
    <property type="evidence" value="ECO:0007669"/>
    <property type="project" value="TreeGrafter"/>
</dbReference>
<keyword evidence="9" id="KW-1185">Reference proteome</keyword>
<dbReference type="Pfam" id="PF01435">
    <property type="entry name" value="Peptidase_M48"/>
    <property type="match status" value="1"/>
</dbReference>
<dbReference type="STRING" id="42253.NITMOv2_1161"/>
<dbReference type="PANTHER" id="PTHR22726">
    <property type="entry name" value="METALLOENDOPEPTIDASE OMA1"/>
    <property type="match status" value="1"/>
</dbReference>
<keyword evidence="4 6" id="KW-0862">Zinc</keyword>
<comment type="similarity">
    <text evidence="6">Belongs to the peptidase M48 family.</text>
</comment>
<sequence length="291" mass="31391">MVFRRSIGLLLWILALTGCVTNPYTGRWQLLMVPQSYEAQLGAQAYRDVLRDPQIRLSHDRDEVEPVKRAAARIIDAAKRSKYSEAAKEFQWDVSVIKNDRTQNAFALPGGKIAVYTGIFPMAGNESGLAAIMGHEVVHALARHGAERMSQGVLAQAGLIGASVAMQTQGFSPLTSQAAMSALGLGTQVGILLPYSRAHESEADYIGLLLAAEAGYDPREAVRVWERMKAASGGRQPPEFLSTHPGHDTRIARLTEHLPEALALYEQADKAPVAQLPSIGGPSPTASSMLP</sequence>
<proteinExistence type="inferred from homology"/>
<dbReference type="PATRIC" id="fig|42253.5.peg.1147"/>
<dbReference type="GO" id="GO:0004222">
    <property type="term" value="F:metalloendopeptidase activity"/>
    <property type="evidence" value="ECO:0007669"/>
    <property type="project" value="InterPro"/>
</dbReference>
<dbReference type="GO" id="GO:0016020">
    <property type="term" value="C:membrane"/>
    <property type="evidence" value="ECO:0007669"/>
    <property type="project" value="TreeGrafter"/>
</dbReference>
<evidence type="ECO:0000256" key="5">
    <source>
        <dbReference type="ARBA" id="ARBA00023049"/>
    </source>
</evidence>
<reference evidence="8 9" key="1">
    <citation type="journal article" date="2015" name="Proc. Natl. Acad. Sci. U.S.A.">
        <title>Expanded metabolic versatility of ubiquitous nitrite-oxidizing bacteria from the genus Nitrospira.</title>
        <authorList>
            <person name="Koch H."/>
            <person name="Lucker S."/>
            <person name="Albertsen M."/>
            <person name="Kitzinger K."/>
            <person name="Herbold C."/>
            <person name="Spieck E."/>
            <person name="Nielsen P.H."/>
            <person name="Wagner M."/>
            <person name="Daims H."/>
        </authorList>
    </citation>
    <scope>NUCLEOTIDE SEQUENCE [LARGE SCALE GENOMIC DNA]</scope>
    <source>
        <strain evidence="8 9">NSP M-1</strain>
    </source>
</reference>
<protein>
    <submittedName>
        <fullName evidence="8">Putative Peptidase M48, Ste24p</fullName>
        <ecNumber evidence="8">3.4.24.-</ecNumber>
    </submittedName>
</protein>
<evidence type="ECO:0000313" key="9">
    <source>
        <dbReference type="Proteomes" id="UP000069205"/>
    </source>
</evidence>
<dbReference type="EMBL" id="CP011801">
    <property type="protein sequence ID" value="ALA57592.1"/>
    <property type="molecule type" value="Genomic_DNA"/>
</dbReference>
<keyword evidence="1 6" id="KW-0645">Protease</keyword>
<comment type="cofactor">
    <cofactor evidence="6">
        <name>Zn(2+)</name>
        <dbReference type="ChEBI" id="CHEBI:29105"/>
    </cofactor>
    <text evidence="6">Binds 1 zinc ion per subunit.</text>
</comment>
<feature type="domain" description="Peptidase M48" evidence="7">
    <location>
        <begin position="78"/>
        <end position="256"/>
    </location>
</feature>
<evidence type="ECO:0000256" key="2">
    <source>
        <dbReference type="ARBA" id="ARBA00022723"/>
    </source>
</evidence>
<dbReference type="Gene3D" id="3.30.2010.10">
    <property type="entry name" value="Metalloproteases ('zincins'), catalytic domain"/>
    <property type="match status" value="1"/>
</dbReference>
<dbReference type="InterPro" id="IPR001915">
    <property type="entry name" value="Peptidase_M48"/>
</dbReference>
<evidence type="ECO:0000256" key="6">
    <source>
        <dbReference type="RuleBase" id="RU003983"/>
    </source>
</evidence>
<name>A0A0K2GAG0_NITMO</name>
<dbReference type="KEGG" id="nmv:NITMOv2_1161"/>
<evidence type="ECO:0000256" key="3">
    <source>
        <dbReference type="ARBA" id="ARBA00022801"/>
    </source>
</evidence>
<dbReference type="PANTHER" id="PTHR22726:SF24">
    <property type="entry name" value="M48 FAMILY METALLOPEPTIDASE"/>
    <property type="match status" value="1"/>
</dbReference>
<keyword evidence="2" id="KW-0479">Metal-binding</keyword>
<evidence type="ECO:0000313" key="8">
    <source>
        <dbReference type="EMBL" id="ALA57592.1"/>
    </source>
</evidence>
<dbReference type="PROSITE" id="PS51257">
    <property type="entry name" value="PROKAR_LIPOPROTEIN"/>
    <property type="match status" value="1"/>
</dbReference>
<accession>A0A0K2GAG0</accession>
<gene>
    <name evidence="8" type="ORF">NITMOv2_1161</name>
</gene>
<keyword evidence="3 6" id="KW-0378">Hydrolase</keyword>
<dbReference type="OrthoDB" id="9810445at2"/>